<dbReference type="SMART" id="SM00516">
    <property type="entry name" value="SEC14"/>
    <property type="match status" value="1"/>
</dbReference>
<name>A0A1Y2HU82_9FUNG</name>
<dbReference type="Proteomes" id="UP000193411">
    <property type="component" value="Unassembled WGS sequence"/>
</dbReference>
<dbReference type="CDD" id="cd00170">
    <property type="entry name" value="SEC14"/>
    <property type="match status" value="1"/>
</dbReference>
<evidence type="ECO:0000313" key="4">
    <source>
        <dbReference type="Proteomes" id="UP000193411"/>
    </source>
</evidence>
<dbReference type="Gene3D" id="3.40.525.10">
    <property type="entry name" value="CRAL-TRIO lipid binding domain"/>
    <property type="match status" value="1"/>
</dbReference>
<dbReference type="SUPFAM" id="SSF46938">
    <property type="entry name" value="CRAL/TRIO N-terminal domain"/>
    <property type="match status" value="1"/>
</dbReference>
<proteinExistence type="predicted"/>
<evidence type="ECO:0000313" key="3">
    <source>
        <dbReference type="EMBL" id="ORZ37524.1"/>
    </source>
</evidence>
<dbReference type="STRING" id="765915.A0A1Y2HU82"/>
<accession>A0A1Y2HU82</accession>
<dbReference type="PANTHER" id="PTHR46590:SF1">
    <property type="entry name" value="PHOSPHATIDYLINOSITOL TRANSFER PROTEIN CSR1"/>
    <property type="match status" value="1"/>
</dbReference>
<dbReference type="InterPro" id="IPR036273">
    <property type="entry name" value="CRAL/TRIO_N_dom_sf"/>
</dbReference>
<keyword evidence="1" id="KW-0732">Signal</keyword>
<dbReference type="InterPro" id="IPR036865">
    <property type="entry name" value="CRAL-TRIO_dom_sf"/>
</dbReference>
<evidence type="ECO:0000259" key="2">
    <source>
        <dbReference type="PROSITE" id="PS50191"/>
    </source>
</evidence>
<dbReference type="InterPro" id="IPR052432">
    <property type="entry name" value="PITP/CRAL-TRIO"/>
</dbReference>
<feature type="signal peptide" evidence="1">
    <location>
        <begin position="1"/>
        <end position="19"/>
    </location>
</feature>
<protein>
    <submittedName>
        <fullName evidence="3">CRAL-TRIO domain-containing protein</fullName>
    </submittedName>
</protein>
<dbReference type="PANTHER" id="PTHR46590">
    <property type="entry name" value="PHOSPHATIDYLINOSITOL TRANSFER PROTEIN CSR1-RELATED"/>
    <property type="match status" value="1"/>
</dbReference>
<dbReference type="PROSITE" id="PS50191">
    <property type="entry name" value="CRAL_TRIO"/>
    <property type="match status" value="1"/>
</dbReference>
<dbReference type="PRINTS" id="PR00180">
    <property type="entry name" value="CRETINALDHBP"/>
</dbReference>
<dbReference type="SUPFAM" id="SSF52087">
    <property type="entry name" value="CRAL/TRIO domain"/>
    <property type="match status" value="1"/>
</dbReference>
<keyword evidence="4" id="KW-1185">Reference proteome</keyword>
<sequence>MDQTSALAELWLHLLNVFALPGDTPFTSTHIGGNTPPGSQPGTPTTSTIDLTNAPITVADIRRELWLANQDQHPDPFILRFLRARKFDVHRAYTMLTTALKWRAASNVFDVIAQGEAAIDQGQFSSGKAYYWQEDRLGRPVIYINARHHKQNAQSEEMLQRHTVYLMETGRLLLKEPVETVTIVFNLGGFGMANMDNNMVKFLINCLQSYYPESLGLCAIVNAPWIFSGIWKLIKPWLDPVVQAKIVFAKPSELGQYIDPANIPAELFAADPNKPDPSTGQFIFKYPPPTKADVEAHRTQNIANQEKTKSLVAARLDAMVPLEQATKEWATLWLAEYNPKALAAVAGGAGNPHADEIVDVSGEREDLQAKRQELCDTAVRQTWWALDNHIRFETMYHRAGVIKRGGGGPDWAKWTV</sequence>
<dbReference type="OrthoDB" id="75724at2759"/>
<dbReference type="InterPro" id="IPR011074">
    <property type="entry name" value="CRAL/TRIO_N_dom"/>
</dbReference>
<dbReference type="SMART" id="SM01100">
    <property type="entry name" value="CRAL_TRIO_N"/>
    <property type="match status" value="1"/>
</dbReference>
<dbReference type="EMBL" id="MCFL01000012">
    <property type="protein sequence ID" value="ORZ37524.1"/>
    <property type="molecule type" value="Genomic_DNA"/>
</dbReference>
<dbReference type="AlphaFoldDB" id="A0A1Y2HU82"/>
<reference evidence="3 4" key="1">
    <citation type="submission" date="2016-07" db="EMBL/GenBank/DDBJ databases">
        <title>Pervasive Adenine N6-methylation of Active Genes in Fungi.</title>
        <authorList>
            <consortium name="DOE Joint Genome Institute"/>
            <person name="Mondo S.J."/>
            <person name="Dannebaum R.O."/>
            <person name="Kuo R.C."/>
            <person name="Labutti K."/>
            <person name="Haridas S."/>
            <person name="Kuo A."/>
            <person name="Salamov A."/>
            <person name="Ahrendt S.R."/>
            <person name="Lipzen A."/>
            <person name="Sullivan W."/>
            <person name="Andreopoulos W.B."/>
            <person name="Clum A."/>
            <person name="Lindquist E."/>
            <person name="Daum C."/>
            <person name="Ramamoorthy G.K."/>
            <person name="Gryganskyi A."/>
            <person name="Culley D."/>
            <person name="Magnuson J.K."/>
            <person name="James T.Y."/>
            <person name="O'Malley M.A."/>
            <person name="Stajich J.E."/>
            <person name="Spatafora J.W."/>
            <person name="Visel A."/>
            <person name="Grigoriev I.V."/>
        </authorList>
    </citation>
    <scope>NUCLEOTIDE SEQUENCE [LARGE SCALE GENOMIC DNA]</scope>
    <source>
        <strain evidence="3 4">PL171</strain>
    </source>
</reference>
<evidence type="ECO:0000256" key="1">
    <source>
        <dbReference type="SAM" id="SignalP"/>
    </source>
</evidence>
<comment type="caution">
    <text evidence="3">The sequence shown here is derived from an EMBL/GenBank/DDBJ whole genome shotgun (WGS) entry which is preliminary data.</text>
</comment>
<feature type="domain" description="CRAL-TRIO" evidence="2">
    <location>
        <begin position="129"/>
        <end position="275"/>
    </location>
</feature>
<organism evidence="3 4">
    <name type="scientific">Catenaria anguillulae PL171</name>
    <dbReference type="NCBI Taxonomy" id="765915"/>
    <lineage>
        <taxon>Eukaryota</taxon>
        <taxon>Fungi</taxon>
        <taxon>Fungi incertae sedis</taxon>
        <taxon>Blastocladiomycota</taxon>
        <taxon>Blastocladiomycetes</taxon>
        <taxon>Blastocladiales</taxon>
        <taxon>Catenariaceae</taxon>
        <taxon>Catenaria</taxon>
    </lineage>
</organism>
<feature type="chain" id="PRO_5012169330" evidence="1">
    <location>
        <begin position="20"/>
        <end position="416"/>
    </location>
</feature>
<dbReference type="Pfam" id="PF00650">
    <property type="entry name" value="CRAL_TRIO"/>
    <property type="match status" value="1"/>
</dbReference>
<dbReference type="Pfam" id="PF03765">
    <property type="entry name" value="CRAL_TRIO_N"/>
    <property type="match status" value="1"/>
</dbReference>
<dbReference type="InterPro" id="IPR001251">
    <property type="entry name" value="CRAL-TRIO_dom"/>
</dbReference>
<gene>
    <name evidence="3" type="ORF">BCR44DRAFT_118626</name>
</gene>